<dbReference type="Gene3D" id="3.40.50.300">
    <property type="entry name" value="P-loop containing nucleotide triphosphate hydrolases"/>
    <property type="match status" value="1"/>
</dbReference>
<dbReference type="GO" id="GO:0003697">
    <property type="term" value="F:single-stranded DNA binding"/>
    <property type="evidence" value="ECO:0007669"/>
    <property type="project" value="UniProtKB-UniRule"/>
</dbReference>
<comment type="caution">
    <text evidence="13">The sequence shown here is derived from an EMBL/GenBank/DDBJ whole genome shotgun (WGS) entry which is preliminary data.</text>
</comment>
<dbReference type="AlphaFoldDB" id="A0A235BB31"/>
<dbReference type="GO" id="GO:0005524">
    <property type="term" value="F:ATP binding"/>
    <property type="evidence" value="ECO:0007669"/>
    <property type="project" value="UniProtKB-UniRule"/>
</dbReference>
<sequence length="360" mass="39147">MSDRRQALDMAMRQIEKQFGKGSIMRMGEAGPSQVETVSSGALALDISLGTGGYPRGRIVEVYGPESSGKTTVALHAIAEVQRGGGQAAFIDAEHALDPAYAQRLGVNIDELLLSQPDTGEQALEIAEALVRSGAIDIIVVDSVAALVPKAEIEGEMGDSHVGLQARLMSQALRKLSGVVSKSKTIAVFINQIREKVGVMFGNPETTTGGRALKFYSSVRLEVRRAESIKQGNEMVGNRTRIKVVKNKVAPPFKQAEVDIMYGEGISKEGSILDIGSNLDIVKKSGAWYSFDGERLGQGRENAKQFLKENDKVCNQIEKRIREHYNLKVEKEEEPAEEKKKKASGKKKSSSDSLSLDLKE</sequence>
<dbReference type="SUPFAM" id="SSF54752">
    <property type="entry name" value="RecA protein, C-terminal domain"/>
    <property type="match status" value="1"/>
</dbReference>
<accession>A0A235BB31</accession>
<dbReference type="InterPro" id="IPR049261">
    <property type="entry name" value="RecA-like_C"/>
</dbReference>
<evidence type="ECO:0000313" key="14">
    <source>
        <dbReference type="Proteomes" id="UP000215459"/>
    </source>
</evidence>
<dbReference type="HAMAP" id="MF_00268">
    <property type="entry name" value="RecA"/>
    <property type="match status" value="1"/>
</dbReference>
<dbReference type="InterPro" id="IPR003593">
    <property type="entry name" value="AAA+_ATPase"/>
</dbReference>
<evidence type="ECO:0000256" key="3">
    <source>
        <dbReference type="ARBA" id="ARBA00022741"/>
    </source>
</evidence>
<evidence type="ECO:0000256" key="5">
    <source>
        <dbReference type="ARBA" id="ARBA00023125"/>
    </source>
</evidence>
<dbReference type="GO" id="GO:0006281">
    <property type="term" value="P:DNA repair"/>
    <property type="evidence" value="ECO:0007669"/>
    <property type="project" value="UniProtKB-UniRule"/>
</dbReference>
<dbReference type="PANTHER" id="PTHR45900:SF1">
    <property type="entry name" value="MITOCHONDRIAL DNA REPAIR PROTEIN RECA HOMOLOG-RELATED"/>
    <property type="match status" value="1"/>
</dbReference>
<evidence type="ECO:0000256" key="10">
    <source>
        <dbReference type="SAM" id="MobiDB-lite"/>
    </source>
</evidence>
<dbReference type="PROSITE" id="PS50163">
    <property type="entry name" value="RECA_3"/>
    <property type="match status" value="1"/>
</dbReference>
<dbReference type="InterPro" id="IPR020584">
    <property type="entry name" value="DNA_recomb/repair_RecA_CS"/>
</dbReference>
<dbReference type="PANTHER" id="PTHR45900">
    <property type="entry name" value="RECA"/>
    <property type="match status" value="1"/>
</dbReference>
<comment type="subcellular location">
    <subcellularLocation>
        <location evidence="7">Cytoplasm</location>
    </subcellularLocation>
</comment>
<keyword evidence="7 8" id="KW-0234">DNA repair</keyword>
<keyword evidence="3 7" id="KW-0547">Nucleotide-binding</keyword>
<dbReference type="SUPFAM" id="SSF52540">
    <property type="entry name" value="P-loop containing nucleoside triphosphate hydrolases"/>
    <property type="match status" value="1"/>
</dbReference>
<feature type="binding site" evidence="7">
    <location>
        <begin position="64"/>
        <end position="71"/>
    </location>
    <ligand>
        <name>ATP</name>
        <dbReference type="ChEBI" id="CHEBI:30616"/>
    </ligand>
</feature>
<feature type="domain" description="RecA family profile 2" evidence="12">
    <location>
        <begin position="198"/>
        <end position="271"/>
    </location>
</feature>
<feature type="compositionally biased region" description="Low complexity" evidence="10">
    <location>
        <begin position="351"/>
        <end position="360"/>
    </location>
</feature>
<evidence type="ECO:0000313" key="13">
    <source>
        <dbReference type="EMBL" id="OYD09518.1"/>
    </source>
</evidence>
<dbReference type="RefSeq" id="WP_094262618.1">
    <property type="nucleotide sequence ID" value="NZ_NOWF01000001.1"/>
</dbReference>
<gene>
    <name evidence="7 13" type="primary">recA</name>
    <name evidence="13" type="ORF">CHM34_00410</name>
</gene>
<evidence type="ECO:0000259" key="11">
    <source>
        <dbReference type="PROSITE" id="PS50162"/>
    </source>
</evidence>
<dbReference type="NCBIfam" id="TIGR02012">
    <property type="entry name" value="tigrfam_recA"/>
    <property type="match status" value="1"/>
</dbReference>
<evidence type="ECO:0000259" key="12">
    <source>
        <dbReference type="PROSITE" id="PS50163"/>
    </source>
</evidence>
<evidence type="ECO:0000256" key="1">
    <source>
        <dbReference type="ARBA" id="ARBA00009391"/>
    </source>
</evidence>
<evidence type="ECO:0000256" key="8">
    <source>
        <dbReference type="RuleBase" id="RU000526"/>
    </source>
</evidence>
<dbReference type="FunFam" id="3.40.50.300:FF:000087">
    <property type="entry name" value="Recombinase RecA"/>
    <property type="match status" value="1"/>
</dbReference>
<feature type="domain" description="RecA family profile 1" evidence="11">
    <location>
        <begin position="34"/>
        <end position="193"/>
    </location>
</feature>
<dbReference type="CDD" id="cd00983">
    <property type="entry name" value="RecA"/>
    <property type="match status" value="1"/>
</dbReference>
<dbReference type="InterPro" id="IPR027417">
    <property type="entry name" value="P-loop_NTPase"/>
</dbReference>
<keyword evidence="4 7" id="KW-0067">ATP-binding</keyword>
<keyword evidence="7 9" id="KW-0227">DNA damage</keyword>
<dbReference type="GO" id="GO:0009432">
    <property type="term" value="P:SOS response"/>
    <property type="evidence" value="ECO:0007669"/>
    <property type="project" value="UniProtKB-UniRule"/>
</dbReference>
<keyword evidence="5 7" id="KW-0238">DNA-binding</keyword>
<dbReference type="Proteomes" id="UP000215459">
    <property type="component" value="Unassembled WGS sequence"/>
</dbReference>
<evidence type="ECO:0000256" key="6">
    <source>
        <dbReference type="ARBA" id="ARBA00023172"/>
    </source>
</evidence>
<dbReference type="PRINTS" id="PR00142">
    <property type="entry name" value="RECA"/>
</dbReference>
<keyword evidence="7 8" id="KW-0742">SOS response</keyword>
<dbReference type="EMBL" id="NOWF01000001">
    <property type="protein sequence ID" value="OYD09518.1"/>
    <property type="molecule type" value="Genomic_DNA"/>
</dbReference>
<dbReference type="InterPro" id="IPR049428">
    <property type="entry name" value="RecA-like_N"/>
</dbReference>
<dbReference type="GO" id="GO:0006310">
    <property type="term" value="P:DNA recombination"/>
    <property type="evidence" value="ECO:0007669"/>
    <property type="project" value="UniProtKB-UniRule"/>
</dbReference>
<keyword evidence="7" id="KW-0963">Cytoplasm</keyword>
<keyword evidence="6 7" id="KW-0233">DNA recombination</keyword>
<protein>
    <recommendedName>
        <fullName evidence="2 7">Protein RecA</fullName>
    </recommendedName>
    <alternativeName>
        <fullName evidence="7 8">Recombinase A</fullName>
    </alternativeName>
</protein>
<dbReference type="Pfam" id="PF21096">
    <property type="entry name" value="RecA_C"/>
    <property type="match status" value="1"/>
</dbReference>
<dbReference type="Pfam" id="PF00154">
    <property type="entry name" value="RecA_N"/>
    <property type="match status" value="1"/>
</dbReference>
<dbReference type="InterPro" id="IPR013765">
    <property type="entry name" value="DNA_recomb/repair_RecA"/>
</dbReference>
<keyword evidence="14" id="KW-1185">Reference proteome</keyword>
<reference evidence="13 14" key="1">
    <citation type="submission" date="2017-07" db="EMBL/GenBank/DDBJ databases">
        <title>The genome sequence of Paludifilum halophilum highlights mechanisms for microbial adaptation to high salt environemnts.</title>
        <authorList>
            <person name="Belbahri L."/>
        </authorList>
    </citation>
    <scope>NUCLEOTIDE SEQUENCE [LARGE SCALE GENOMIC DNA]</scope>
    <source>
        <strain evidence="13 14">DSM 102817</strain>
    </source>
</reference>
<dbReference type="GO" id="GO:0140664">
    <property type="term" value="F:ATP-dependent DNA damage sensor activity"/>
    <property type="evidence" value="ECO:0007669"/>
    <property type="project" value="InterPro"/>
</dbReference>
<dbReference type="OrthoDB" id="9776733at2"/>
<evidence type="ECO:0000256" key="2">
    <source>
        <dbReference type="ARBA" id="ARBA00015553"/>
    </source>
</evidence>
<dbReference type="SMART" id="SM00382">
    <property type="entry name" value="AAA"/>
    <property type="match status" value="1"/>
</dbReference>
<dbReference type="GO" id="GO:0003684">
    <property type="term" value="F:damaged DNA binding"/>
    <property type="evidence" value="ECO:0007669"/>
    <property type="project" value="UniProtKB-UniRule"/>
</dbReference>
<dbReference type="PROSITE" id="PS50162">
    <property type="entry name" value="RECA_2"/>
    <property type="match status" value="1"/>
</dbReference>
<evidence type="ECO:0000256" key="9">
    <source>
        <dbReference type="RuleBase" id="RU004527"/>
    </source>
</evidence>
<dbReference type="PROSITE" id="PS00321">
    <property type="entry name" value="RECA_1"/>
    <property type="match status" value="1"/>
</dbReference>
<dbReference type="GO" id="GO:0005829">
    <property type="term" value="C:cytosol"/>
    <property type="evidence" value="ECO:0007669"/>
    <property type="project" value="TreeGrafter"/>
</dbReference>
<feature type="region of interest" description="Disordered" evidence="10">
    <location>
        <begin position="325"/>
        <end position="360"/>
    </location>
</feature>
<proteinExistence type="inferred from homology"/>
<dbReference type="InterPro" id="IPR023400">
    <property type="entry name" value="RecA_C_sf"/>
</dbReference>
<evidence type="ECO:0000256" key="4">
    <source>
        <dbReference type="ARBA" id="ARBA00022840"/>
    </source>
</evidence>
<evidence type="ECO:0000256" key="7">
    <source>
        <dbReference type="HAMAP-Rule" id="MF_00268"/>
    </source>
</evidence>
<name>A0A235BB31_9BACL</name>
<dbReference type="InterPro" id="IPR020588">
    <property type="entry name" value="RecA_ATP-bd"/>
</dbReference>
<dbReference type="InterPro" id="IPR020587">
    <property type="entry name" value="RecA_monomer-monomer_interface"/>
</dbReference>
<comment type="similarity">
    <text evidence="1 7 9">Belongs to the RecA family.</text>
</comment>
<organism evidence="13 14">
    <name type="scientific">Paludifilum halophilum</name>
    <dbReference type="NCBI Taxonomy" id="1642702"/>
    <lineage>
        <taxon>Bacteria</taxon>
        <taxon>Bacillati</taxon>
        <taxon>Bacillota</taxon>
        <taxon>Bacilli</taxon>
        <taxon>Bacillales</taxon>
        <taxon>Thermoactinomycetaceae</taxon>
        <taxon>Paludifilum</taxon>
    </lineage>
</organism>
<comment type="function">
    <text evidence="7">Can catalyze the hydrolysis of ATP in the presence of single-stranded DNA, the ATP-dependent uptake of single-stranded DNA by duplex DNA, and the ATP-dependent hybridization of homologous single-stranded DNAs. It interacts with LexA causing its activation and leading to its autocatalytic cleavage.</text>
</comment>